<accession>A0A4R3L3E4</accession>
<proteinExistence type="predicted"/>
<dbReference type="AlphaFoldDB" id="A0A4R3L3E4"/>
<dbReference type="RefSeq" id="WP_131926294.1">
    <property type="nucleotide sequence ID" value="NZ_SMAG01000009.1"/>
</dbReference>
<evidence type="ECO:0000313" key="3">
    <source>
        <dbReference type="Proteomes" id="UP000294937"/>
    </source>
</evidence>
<feature type="region of interest" description="Disordered" evidence="1">
    <location>
        <begin position="65"/>
        <end position="112"/>
    </location>
</feature>
<feature type="compositionally biased region" description="Basic residues" evidence="1">
    <location>
        <begin position="91"/>
        <end position="112"/>
    </location>
</feature>
<reference evidence="2 3" key="1">
    <citation type="submission" date="2019-03" db="EMBL/GenBank/DDBJ databases">
        <title>Genomic Encyclopedia of Type Strains, Phase IV (KMG-IV): sequencing the most valuable type-strain genomes for metagenomic binning, comparative biology and taxonomic classification.</title>
        <authorList>
            <person name="Goeker M."/>
        </authorList>
    </citation>
    <scope>NUCLEOTIDE SEQUENCE [LARGE SCALE GENOMIC DNA]</scope>
    <source>
        <strain evidence="2 3">DSM 45707</strain>
    </source>
</reference>
<gene>
    <name evidence="2" type="ORF">EDD58_10992</name>
</gene>
<keyword evidence="3" id="KW-1185">Reference proteome</keyword>
<dbReference type="EMBL" id="SMAG01000009">
    <property type="protein sequence ID" value="TCS93150.1"/>
    <property type="molecule type" value="Genomic_DNA"/>
</dbReference>
<name>A0A4R3L3E4_9BACL</name>
<evidence type="ECO:0000313" key="2">
    <source>
        <dbReference type="EMBL" id="TCS93150.1"/>
    </source>
</evidence>
<comment type="caution">
    <text evidence="2">The sequence shown here is derived from an EMBL/GenBank/DDBJ whole genome shotgun (WGS) entry which is preliminary data.</text>
</comment>
<organism evidence="2 3">
    <name type="scientific">Hazenella coriacea</name>
    <dbReference type="NCBI Taxonomy" id="1179467"/>
    <lineage>
        <taxon>Bacteria</taxon>
        <taxon>Bacillati</taxon>
        <taxon>Bacillota</taxon>
        <taxon>Bacilli</taxon>
        <taxon>Bacillales</taxon>
        <taxon>Thermoactinomycetaceae</taxon>
        <taxon>Hazenella</taxon>
    </lineage>
</organism>
<evidence type="ECO:0000256" key="1">
    <source>
        <dbReference type="SAM" id="MobiDB-lite"/>
    </source>
</evidence>
<sequence>MDKNMKPEELKEVSKQLEEQIKLKIYDSLLGLLDDEKRANQTFAPVIEMMEKLKPGSKQKMVQAIKESMESQTASLEQAEELPKVVASERRTKRRRKLRKLQTPRRKRRRTV</sequence>
<feature type="compositionally biased region" description="Basic and acidic residues" evidence="1">
    <location>
        <begin position="81"/>
        <end position="90"/>
    </location>
</feature>
<protein>
    <submittedName>
        <fullName evidence="2">Uncharacterized protein</fullName>
    </submittedName>
</protein>
<dbReference type="Proteomes" id="UP000294937">
    <property type="component" value="Unassembled WGS sequence"/>
</dbReference>